<evidence type="ECO:0000256" key="12">
    <source>
        <dbReference type="ARBA" id="ARBA00023134"/>
    </source>
</evidence>
<comment type="catalytic activity">
    <reaction evidence="14">
        <text>L-threonyl-[protein] + ATP = O-phospho-L-threonyl-[protein] + ADP + H(+)</text>
        <dbReference type="Rhea" id="RHEA:46608"/>
        <dbReference type="Rhea" id="RHEA-COMP:11060"/>
        <dbReference type="Rhea" id="RHEA-COMP:11605"/>
        <dbReference type="ChEBI" id="CHEBI:15378"/>
        <dbReference type="ChEBI" id="CHEBI:30013"/>
        <dbReference type="ChEBI" id="CHEBI:30616"/>
        <dbReference type="ChEBI" id="CHEBI:61977"/>
        <dbReference type="ChEBI" id="CHEBI:456216"/>
        <dbReference type="EC" id="2.7.11.1"/>
    </reaction>
</comment>
<evidence type="ECO:0000256" key="2">
    <source>
        <dbReference type="ARBA" id="ARBA00008279"/>
    </source>
</evidence>
<dbReference type="EC" id="2.7.11.1" evidence="3"/>
<evidence type="ECO:0000313" key="19">
    <source>
        <dbReference type="EMBL" id="KAK2075699.1"/>
    </source>
</evidence>
<evidence type="ECO:0000256" key="10">
    <source>
        <dbReference type="ARBA" id="ARBA00022777"/>
    </source>
</evidence>
<dbReference type="InterPro" id="IPR005225">
    <property type="entry name" value="Small_GTP-bd"/>
</dbReference>
<keyword evidence="7" id="KW-0808">Transferase</keyword>
<dbReference type="InterPro" id="IPR016484">
    <property type="entry name" value="GTPase_Der"/>
</dbReference>
<gene>
    <name evidence="19" type="ORF">QBZ16_001808</name>
</gene>
<evidence type="ECO:0000256" key="13">
    <source>
        <dbReference type="ARBA" id="ARBA00032345"/>
    </source>
</evidence>
<evidence type="ECO:0000256" key="4">
    <source>
        <dbReference type="ARBA" id="ARBA00020953"/>
    </source>
</evidence>
<comment type="catalytic activity">
    <reaction evidence="15">
        <text>L-seryl-[protein] + ATP = O-phospho-L-seryl-[protein] + ADP + H(+)</text>
        <dbReference type="Rhea" id="RHEA:17989"/>
        <dbReference type="Rhea" id="RHEA-COMP:9863"/>
        <dbReference type="Rhea" id="RHEA-COMP:11604"/>
        <dbReference type="ChEBI" id="CHEBI:15378"/>
        <dbReference type="ChEBI" id="CHEBI:29999"/>
        <dbReference type="ChEBI" id="CHEBI:30616"/>
        <dbReference type="ChEBI" id="CHEBI:83421"/>
        <dbReference type="ChEBI" id="CHEBI:456216"/>
        <dbReference type="EC" id="2.7.11.1"/>
    </reaction>
</comment>
<dbReference type="SUPFAM" id="SSF103243">
    <property type="entry name" value="KA1-like"/>
    <property type="match status" value="1"/>
</dbReference>
<evidence type="ECO:0000256" key="8">
    <source>
        <dbReference type="ARBA" id="ARBA00022737"/>
    </source>
</evidence>
<dbReference type="SUPFAM" id="SSF56112">
    <property type="entry name" value="Protein kinase-like (PK-like)"/>
    <property type="match status" value="1"/>
</dbReference>
<evidence type="ECO:0000313" key="20">
    <source>
        <dbReference type="Proteomes" id="UP001255856"/>
    </source>
</evidence>
<name>A0AAD9IEP8_PROWI</name>
<keyword evidence="6" id="KW-0723">Serine/threonine-protein kinase</keyword>
<keyword evidence="11" id="KW-0067">ATP-binding</keyword>
<dbReference type="InterPro" id="IPR015940">
    <property type="entry name" value="UBA"/>
</dbReference>
<evidence type="ECO:0000256" key="5">
    <source>
        <dbReference type="ARBA" id="ARBA00022517"/>
    </source>
</evidence>
<dbReference type="Gene3D" id="3.30.300.20">
    <property type="match status" value="1"/>
</dbReference>
<dbReference type="SMART" id="SM00382">
    <property type="entry name" value="AAA"/>
    <property type="match status" value="2"/>
</dbReference>
<feature type="compositionally biased region" description="Low complexity" evidence="16">
    <location>
        <begin position="988"/>
        <end position="1007"/>
    </location>
</feature>
<dbReference type="PROSITE" id="PS50030">
    <property type="entry name" value="UBA"/>
    <property type="match status" value="1"/>
</dbReference>
<keyword evidence="5" id="KW-0690">Ribosome biogenesis</keyword>
<dbReference type="Pfam" id="PF00069">
    <property type="entry name" value="Pkinase"/>
    <property type="match status" value="1"/>
</dbReference>
<keyword evidence="12" id="KW-0342">GTP-binding</keyword>
<reference evidence="19" key="1">
    <citation type="submission" date="2021-01" db="EMBL/GenBank/DDBJ databases">
        <authorList>
            <person name="Eckstrom K.M.E."/>
        </authorList>
    </citation>
    <scope>NUCLEOTIDE SEQUENCE</scope>
    <source>
        <strain evidence="19">UVCC 0001</strain>
    </source>
</reference>
<evidence type="ECO:0000256" key="16">
    <source>
        <dbReference type="SAM" id="MobiDB-lite"/>
    </source>
</evidence>
<dbReference type="InterPro" id="IPR003593">
    <property type="entry name" value="AAA+_ATPase"/>
</dbReference>
<dbReference type="InterPro" id="IPR000719">
    <property type="entry name" value="Prot_kinase_dom"/>
</dbReference>
<accession>A0AAD9IEP8</accession>
<dbReference type="InterPro" id="IPR028375">
    <property type="entry name" value="KA1/Ssp2_C"/>
</dbReference>
<feature type="region of interest" description="Disordered" evidence="16">
    <location>
        <begin position="259"/>
        <end position="302"/>
    </location>
</feature>
<dbReference type="HAMAP" id="MF_00195">
    <property type="entry name" value="GTPase_Der"/>
    <property type="match status" value="1"/>
</dbReference>
<evidence type="ECO:0000259" key="17">
    <source>
        <dbReference type="PROSITE" id="PS50011"/>
    </source>
</evidence>
<evidence type="ECO:0000256" key="6">
    <source>
        <dbReference type="ARBA" id="ARBA00022527"/>
    </source>
</evidence>
<keyword evidence="20" id="KW-1185">Reference proteome</keyword>
<dbReference type="InterPro" id="IPR027417">
    <property type="entry name" value="P-loop_NTPase"/>
</dbReference>
<dbReference type="GO" id="GO:0004674">
    <property type="term" value="F:protein serine/threonine kinase activity"/>
    <property type="evidence" value="ECO:0007669"/>
    <property type="project" value="UniProtKB-KW"/>
</dbReference>
<proteinExistence type="inferred from homology"/>
<evidence type="ECO:0000256" key="3">
    <source>
        <dbReference type="ARBA" id="ARBA00012513"/>
    </source>
</evidence>
<dbReference type="CDD" id="cd14335">
    <property type="entry name" value="UBA_SnRK1_plant"/>
    <property type="match status" value="1"/>
</dbReference>
<evidence type="ECO:0000256" key="7">
    <source>
        <dbReference type="ARBA" id="ARBA00022679"/>
    </source>
</evidence>
<feature type="domain" description="Protein kinase" evidence="17">
    <location>
        <begin position="563"/>
        <end position="815"/>
    </location>
</feature>
<evidence type="ECO:0000256" key="11">
    <source>
        <dbReference type="ARBA" id="ARBA00022840"/>
    </source>
</evidence>
<dbReference type="AlphaFoldDB" id="A0AAD9IEP8"/>
<evidence type="ECO:0000256" key="14">
    <source>
        <dbReference type="ARBA" id="ARBA00047899"/>
    </source>
</evidence>
<dbReference type="Gene3D" id="3.40.50.300">
    <property type="entry name" value="P-loop containing nucleotide triphosphate hydrolases"/>
    <property type="match status" value="2"/>
</dbReference>
<dbReference type="FunFam" id="1.10.510.10:FF:000407">
    <property type="entry name" value="Non-specific serine/threonine protein kinase"/>
    <property type="match status" value="1"/>
</dbReference>
<dbReference type="CDD" id="cd01894">
    <property type="entry name" value="EngA1"/>
    <property type="match status" value="1"/>
</dbReference>
<dbReference type="PANTHER" id="PTHR43834">
    <property type="entry name" value="GTPASE DER"/>
    <property type="match status" value="1"/>
</dbReference>
<dbReference type="PROSITE" id="PS00108">
    <property type="entry name" value="PROTEIN_KINASE_ST"/>
    <property type="match status" value="1"/>
</dbReference>
<evidence type="ECO:0000259" key="18">
    <source>
        <dbReference type="PROSITE" id="PS50030"/>
    </source>
</evidence>
<dbReference type="SUPFAM" id="SSF52540">
    <property type="entry name" value="P-loop containing nucleoside triphosphate hydrolases"/>
    <property type="match status" value="2"/>
</dbReference>
<dbReference type="GO" id="GO:0042254">
    <property type="term" value="P:ribosome biogenesis"/>
    <property type="evidence" value="ECO:0007669"/>
    <property type="project" value="UniProtKB-KW"/>
</dbReference>
<feature type="compositionally biased region" description="Polar residues" evidence="16">
    <location>
        <begin position="1008"/>
        <end position="1018"/>
    </location>
</feature>
<dbReference type="NCBIfam" id="TIGR00231">
    <property type="entry name" value="small_GTP"/>
    <property type="match status" value="1"/>
</dbReference>
<keyword evidence="9" id="KW-0547">Nucleotide-binding</keyword>
<dbReference type="Pfam" id="PF01926">
    <property type="entry name" value="MMR_HSR1"/>
    <property type="match status" value="2"/>
</dbReference>
<organism evidence="19 20">
    <name type="scientific">Prototheca wickerhamii</name>
    <dbReference type="NCBI Taxonomy" id="3111"/>
    <lineage>
        <taxon>Eukaryota</taxon>
        <taxon>Viridiplantae</taxon>
        <taxon>Chlorophyta</taxon>
        <taxon>core chlorophytes</taxon>
        <taxon>Trebouxiophyceae</taxon>
        <taxon>Chlorellales</taxon>
        <taxon>Chlorellaceae</taxon>
        <taxon>Prototheca</taxon>
    </lineage>
</organism>
<dbReference type="CDD" id="cd14079">
    <property type="entry name" value="STKc_AMPK_alpha"/>
    <property type="match status" value="1"/>
</dbReference>
<dbReference type="InterPro" id="IPR011009">
    <property type="entry name" value="Kinase-like_dom_sf"/>
</dbReference>
<dbReference type="Gene3D" id="1.10.510.10">
    <property type="entry name" value="Transferase(Phosphotransferase) domain 1"/>
    <property type="match status" value="1"/>
</dbReference>
<dbReference type="GO" id="GO:0005525">
    <property type="term" value="F:GTP binding"/>
    <property type="evidence" value="ECO:0007669"/>
    <property type="project" value="UniProtKB-KW"/>
</dbReference>
<dbReference type="InterPro" id="IPR006073">
    <property type="entry name" value="GTP-bd"/>
</dbReference>
<dbReference type="GO" id="GO:0005524">
    <property type="term" value="F:ATP binding"/>
    <property type="evidence" value="ECO:0007669"/>
    <property type="project" value="UniProtKB-KW"/>
</dbReference>
<dbReference type="PROSITE" id="PS50011">
    <property type="entry name" value="PROTEIN_KINASE_DOM"/>
    <property type="match status" value="1"/>
</dbReference>
<comment type="similarity">
    <text evidence="1">Belongs to the protein kinase superfamily. CAMK Ser/Thr protein kinase family. SNF1 subfamily.</text>
</comment>
<feature type="region of interest" description="Disordered" evidence="16">
    <location>
        <begin position="964"/>
        <end position="983"/>
    </location>
</feature>
<dbReference type="PANTHER" id="PTHR43834:SF6">
    <property type="entry name" value="GTPASE DER"/>
    <property type="match status" value="1"/>
</dbReference>
<protein>
    <recommendedName>
        <fullName evidence="4">GTPase Der</fullName>
        <ecNumber evidence="3">2.7.11.1</ecNumber>
    </recommendedName>
    <alternativeName>
        <fullName evidence="13">GTP-binding protein EngA</fullName>
    </alternativeName>
</protein>
<dbReference type="InterPro" id="IPR015946">
    <property type="entry name" value="KH_dom-like_a/b"/>
</dbReference>
<comment type="caution">
    <text evidence="19">The sequence shown here is derived from an EMBL/GenBank/DDBJ whole genome shotgun (WGS) entry which is preliminary data.</text>
</comment>
<dbReference type="SMART" id="SM00220">
    <property type="entry name" value="S_TKc"/>
    <property type="match status" value="1"/>
</dbReference>
<dbReference type="Gene3D" id="3.30.310.80">
    <property type="entry name" value="Kinase associated domain 1, KA1"/>
    <property type="match status" value="1"/>
</dbReference>
<comment type="similarity">
    <text evidence="2">Belongs to the TRAFAC class TrmE-Era-EngA-EngB-Septin-like GTPase superfamily. EngA (Der) GTPase family.</text>
</comment>
<keyword evidence="8" id="KW-0677">Repeat</keyword>
<keyword evidence="10" id="KW-0418">Kinase</keyword>
<feature type="region of interest" description="Disordered" evidence="16">
    <location>
        <begin position="988"/>
        <end position="1034"/>
    </location>
</feature>
<dbReference type="Proteomes" id="UP001255856">
    <property type="component" value="Unassembled WGS sequence"/>
</dbReference>
<dbReference type="EMBL" id="JASFZW010000014">
    <property type="protein sequence ID" value="KAK2075699.1"/>
    <property type="molecule type" value="Genomic_DNA"/>
</dbReference>
<dbReference type="InterPro" id="IPR008271">
    <property type="entry name" value="Ser/Thr_kinase_AS"/>
</dbReference>
<evidence type="ECO:0000256" key="1">
    <source>
        <dbReference type="ARBA" id="ARBA00006234"/>
    </source>
</evidence>
<feature type="compositionally biased region" description="Acidic residues" evidence="16">
    <location>
        <begin position="279"/>
        <end position="296"/>
    </location>
</feature>
<dbReference type="NCBIfam" id="TIGR03594">
    <property type="entry name" value="GTPase_EngA"/>
    <property type="match status" value="1"/>
</dbReference>
<evidence type="ECO:0000256" key="15">
    <source>
        <dbReference type="ARBA" id="ARBA00048679"/>
    </source>
</evidence>
<sequence>MEHPHEAHSVTPMQYTLTGAAAALLGGVLGGGAHYLATTRQMAEEGIDARARMRAVPVATKSETEVSSFHDAVELLRQQRVAIVGRPNVGKSALFNRLVGRRAALVQNTPAGHVTRDWKEGSARLGDLDFTVVDTSGLEPELGTRNPGSIQGRAAVLTASVLARADVTLFLMDGRTGILPGDLELARWLRRLPPPHRVLLVANKCERPEAVAAGLAEAPRLGFGAAVAIAAESGEGMAELYGGLQPFIDEARERGATISEADGDKGYEDQAPAPRSIFDEDDAEDSAEDSDSDSDSYSDSGAQGDPYLRLAIVGVPNVGKSTLCNALLRSERCLTGPEPGLTRDAVRARFRYAGKTLELVDTAGWVRRARLAAHDPDAGGVLTQRSLAEGAAAMHSAQVVVLVLDATRVREHEPGLTHRELMLANEIVSQGRALIIAANKVDALPKARRAAALDRIRHTVDHGLPAGSAVRILPIAAQTGRVDALLPAVHDIYRMWNQRVPTGQLNRIVRKVTEEYTVGGGKEVSRIKYLLQAKGRPPTFVAWLSGSKPMPESAQNFLIRIIRQELGFEGVPIRLKVKVAEHILTGHKVAIKILNRRKIKQMDMEEKVRREIKILRLFMHPHIIRLYEVIETSHDIYVVMEYVKSGELFDYIVEKGRLVEDEARRFFQQIISGVEYCHRNMVVHRDLKPENLLLDSKMNVKIADFGLSNVMRDGHFLKTSCGSPNYAAPEVISGRLYAGPEVDVWSCGVILYALLCGSLPFDDENIPNLFKKIKGGIYTLPSHLSPGARDLIPRMLLVEPLKRITIPEIRQHPWFAMHLPRYLAVMYTDPVSSSTGLDKEVVGEVTKLGFSPGFLTESIRRREQNKATVSYYLLLENRRRPGSNAYLQSELTEQADAPAAGGGARRLVVERRWRLGFPCRVRPAAAVAELCRVLGTLGVAWKKVAPYAFRCRVVLRVEAPATAAARGGDAPAADGPVDMEASDLGAADDAGADAARDVSSAARPAASGATQSGVQDMDTSGHEGADSAPGRGAYPLEREIKFEIQMYKARDPEYIIDFE</sequence>
<evidence type="ECO:0000256" key="9">
    <source>
        <dbReference type="ARBA" id="ARBA00022741"/>
    </source>
</evidence>
<feature type="domain" description="UBA" evidence="18">
    <location>
        <begin position="836"/>
        <end position="876"/>
    </location>
</feature>